<dbReference type="AlphaFoldDB" id="A0A0J1IIA4"/>
<dbReference type="EMBL" id="LDPH01000014">
    <property type="protein sequence ID" value="KLV25647.1"/>
    <property type="molecule type" value="Genomic_DNA"/>
</dbReference>
<sequence length="406" mass="47484">MFEFNEKQLWRERAGQTAKEYSQYLKYILNGHVVIVLVFLLGTGAFYYQAWLKTISNDFPVALIMSIILTLFMTNSPTYTFLKDADRIFLIAVETKMKRYFLQSMMISFVLQGYLLVIILAALMPLYAKVHGGDFSRFWYLLIVLLISKGANLLIRWQIQYYVNVRYHHIDSVVRFLINLAILYLLFADSSPLFILALLLIMAFLLIYFQKATSNKGVKWEYLIEQDEKRLASFYRFANMFTEVPSLRNRIKRRRFLDVLFSRVSFAREKVFTHLYWRTYVRAGDYFGLTVRLTLISGIFIFFLSFGPGQVFISVLFVFLTGLQLLPLWNAYDNKLWITIYPVAASAREKSFKQILAVILSCQGIILSLIIALKGDWMYALISLVVNIVFIIFFTSFYINKKVKKG</sequence>
<evidence type="ECO:0000313" key="2">
    <source>
        <dbReference type="Proteomes" id="UP000036045"/>
    </source>
</evidence>
<dbReference type="OrthoDB" id="2447941at2"/>
<keyword evidence="2" id="KW-1185">Reference proteome</keyword>
<name>A0A0J1IIA4_NIACI</name>
<reference evidence="1 2" key="1">
    <citation type="submission" date="2015-05" db="EMBL/GenBank/DDBJ databases">
        <title>Whole genome sequence and identification of bacterial endophytes from Costus igneus.</title>
        <authorList>
            <person name="Lee Y.P."/>
            <person name="Gan H.M."/>
            <person name="Eng W."/>
            <person name="Wheatley M.S."/>
            <person name="Caraballo A."/>
            <person name="Polter S."/>
            <person name="Savka M.A."/>
            <person name="Hudson A.O."/>
        </authorList>
    </citation>
    <scope>NUCLEOTIDE SEQUENCE [LARGE SCALE GENOMIC DNA]</scope>
    <source>
        <strain evidence="1 2">RIT379</strain>
    </source>
</reference>
<dbReference type="GO" id="GO:0016020">
    <property type="term" value="C:membrane"/>
    <property type="evidence" value="ECO:0007669"/>
    <property type="project" value="InterPro"/>
</dbReference>
<accession>A0A0J1IIA4</accession>
<comment type="caution">
    <text evidence="1">The sequence shown here is derived from an EMBL/GenBank/DDBJ whole genome shotgun (WGS) entry which is preliminary data.</text>
</comment>
<organism evidence="1 2">
    <name type="scientific">Niallia circulans</name>
    <name type="common">Bacillus circulans</name>
    <dbReference type="NCBI Taxonomy" id="1397"/>
    <lineage>
        <taxon>Bacteria</taxon>
        <taxon>Bacillati</taxon>
        <taxon>Bacillota</taxon>
        <taxon>Bacilli</taxon>
        <taxon>Bacillales</taxon>
        <taxon>Bacillaceae</taxon>
        <taxon>Niallia</taxon>
    </lineage>
</organism>
<dbReference type="Proteomes" id="UP000036045">
    <property type="component" value="Unassembled WGS sequence"/>
</dbReference>
<protein>
    <submittedName>
        <fullName evidence="1">ABC transporter permease</fullName>
    </submittedName>
</protein>
<dbReference type="PATRIC" id="fig|1397.4.peg.1136"/>
<dbReference type="Pfam" id="PF05975">
    <property type="entry name" value="EcsB"/>
    <property type="match status" value="1"/>
</dbReference>
<dbReference type="GeneID" id="56348444"/>
<proteinExistence type="predicted"/>
<dbReference type="InterPro" id="IPR010288">
    <property type="entry name" value="EcsB_ABC"/>
</dbReference>
<evidence type="ECO:0000313" key="1">
    <source>
        <dbReference type="EMBL" id="KLV25647.1"/>
    </source>
</evidence>
<gene>
    <name evidence="1" type="ORF">ABW02_14815</name>
</gene>
<dbReference type="RefSeq" id="WP_047943062.1">
    <property type="nucleotide sequence ID" value="NZ_CP053989.1"/>
</dbReference>
<dbReference type="PIRSF" id="PIRSF037259">
    <property type="entry name" value="EcsB_ABC"/>
    <property type="match status" value="1"/>
</dbReference>